<name>A0A6J4LTQ7_9HYPH</name>
<dbReference type="Gene3D" id="1.20.1540.10">
    <property type="entry name" value="Rhomboid-like"/>
    <property type="match status" value="1"/>
</dbReference>
<feature type="domain" description="Peptidase S54 rhomboid" evidence="6">
    <location>
        <begin position="9"/>
        <end position="56"/>
    </location>
</feature>
<sequence>MFFGRIPLRVPATWAIGLWILSQIVAAFFGADEGVGWFAHLGGLAAGAILILLLRRRFDPVLARAEAMEHRA</sequence>
<accession>A0A6J4LTQ7</accession>
<proteinExistence type="predicted"/>
<evidence type="ECO:0000259" key="6">
    <source>
        <dbReference type="Pfam" id="PF01694"/>
    </source>
</evidence>
<evidence type="ECO:0000313" key="7">
    <source>
        <dbReference type="EMBL" id="CAA9340617.1"/>
    </source>
</evidence>
<feature type="transmembrane region" description="Helical" evidence="5">
    <location>
        <begin position="12"/>
        <end position="31"/>
    </location>
</feature>
<feature type="transmembrane region" description="Helical" evidence="5">
    <location>
        <begin position="37"/>
        <end position="54"/>
    </location>
</feature>
<evidence type="ECO:0000256" key="2">
    <source>
        <dbReference type="ARBA" id="ARBA00022692"/>
    </source>
</evidence>
<evidence type="ECO:0000256" key="5">
    <source>
        <dbReference type="SAM" id="Phobius"/>
    </source>
</evidence>
<protein>
    <recommendedName>
        <fullName evidence="6">Peptidase S54 rhomboid domain-containing protein</fullName>
    </recommendedName>
</protein>
<dbReference type="InterPro" id="IPR022764">
    <property type="entry name" value="Peptidase_S54_rhomboid_dom"/>
</dbReference>
<keyword evidence="3 5" id="KW-1133">Transmembrane helix</keyword>
<reference evidence="7" key="1">
    <citation type="submission" date="2020-02" db="EMBL/GenBank/DDBJ databases">
        <authorList>
            <person name="Meier V. D."/>
        </authorList>
    </citation>
    <scope>NUCLEOTIDE SEQUENCE</scope>
    <source>
        <strain evidence="7">AVDCRST_MAG90</strain>
    </source>
</reference>
<dbReference type="AlphaFoldDB" id="A0A6J4LTQ7"/>
<dbReference type="InterPro" id="IPR035952">
    <property type="entry name" value="Rhomboid-like_sf"/>
</dbReference>
<keyword evidence="2 5" id="KW-0812">Transmembrane</keyword>
<dbReference type="EMBL" id="CADCUC010000380">
    <property type="protein sequence ID" value="CAA9340617.1"/>
    <property type="molecule type" value="Genomic_DNA"/>
</dbReference>
<keyword evidence="4 5" id="KW-0472">Membrane</keyword>
<dbReference type="Pfam" id="PF01694">
    <property type="entry name" value="Rhomboid"/>
    <property type="match status" value="1"/>
</dbReference>
<dbReference type="SUPFAM" id="SSF144091">
    <property type="entry name" value="Rhomboid-like"/>
    <property type="match status" value="1"/>
</dbReference>
<evidence type="ECO:0000256" key="4">
    <source>
        <dbReference type="ARBA" id="ARBA00023136"/>
    </source>
</evidence>
<dbReference type="GO" id="GO:0016020">
    <property type="term" value="C:membrane"/>
    <property type="evidence" value="ECO:0007669"/>
    <property type="project" value="UniProtKB-SubCell"/>
</dbReference>
<dbReference type="GO" id="GO:0004252">
    <property type="term" value="F:serine-type endopeptidase activity"/>
    <property type="evidence" value="ECO:0007669"/>
    <property type="project" value="InterPro"/>
</dbReference>
<comment type="subcellular location">
    <subcellularLocation>
        <location evidence="1">Membrane</location>
        <topology evidence="1">Multi-pass membrane protein</topology>
    </subcellularLocation>
</comment>
<organism evidence="7">
    <name type="scientific">uncultured Microvirga sp</name>
    <dbReference type="NCBI Taxonomy" id="412392"/>
    <lineage>
        <taxon>Bacteria</taxon>
        <taxon>Pseudomonadati</taxon>
        <taxon>Pseudomonadota</taxon>
        <taxon>Alphaproteobacteria</taxon>
        <taxon>Hyphomicrobiales</taxon>
        <taxon>Methylobacteriaceae</taxon>
        <taxon>Microvirga</taxon>
        <taxon>environmental samples</taxon>
    </lineage>
</organism>
<gene>
    <name evidence="7" type="ORF">AVDCRST_MAG90-1979</name>
</gene>
<evidence type="ECO:0000256" key="1">
    <source>
        <dbReference type="ARBA" id="ARBA00004141"/>
    </source>
</evidence>
<evidence type="ECO:0000256" key="3">
    <source>
        <dbReference type="ARBA" id="ARBA00022989"/>
    </source>
</evidence>